<keyword evidence="5" id="KW-1185">Reference proteome</keyword>
<name>A1RSI9_PYRIL</name>
<organism evidence="4 5">
    <name type="scientific">Pyrobaculum islandicum (strain DSM 4184 / JCM 9189 / GEO3)</name>
    <dbReference type="NCBI Taxonomy" id="384616"/>
    <lineage>
        <taxon>Archaea</taxon>
        <taxon>Thermoproteota</taxon>
        <taxon>Thermoprotei</taxon>
        <taxon>Thermoproteales</taxon>
        <taxon>Thermoproteaceae</taxon>
        <taxon>Pyrobaculum</taxon>
    </lineage>
</organism>
<dbReference type="InterPro" id="IPR042185">
    <property type="entry name" value="Serpin_sf_2"/>
</dbReference>
<dbReference type="PROSITE" id="PS00284">
    <property type="entry name" value="SERPIN"/>
    <property type="match status" value="1"/>
</dbReference>
<gene>
    <name evidence="4" type="ordered locus">Pisl_0744</name>
</gene>
<evidence type="ECO:0000259" key="3">
    <source>
        <dbReference type="SMART" id="SM00093"/>
    </source>
</evidence>
<dbReference type="Pfam" id="PF00079">
    <property type="entry name" value="Serpin"/>
    <property type="match status" value="1"/>
</dbReference>
<reference evidence="4" key="1">
    <citation type="submission" date="2006-12" db="EMBL/GenBank/DDBJ databases">
        <title>Complete sequence of Pyrobaculum islandicum DSM 4184.</title>
        <authorList>
            <person name="Copeland A."/>
            <person name="Lucas S."/>
            <person name="Lapidus A."/>
            <person name="Barry K."/>
            <person name="Detter J.C."/>
            <person name="Glavina del Rio T."/>
            <person name="Dalin E."/>
            <person name="Tice H."/>
            <person name="Pitluck S."/>
            <person name="Meincke L."/>
            <person name="Brettin T."/>
            <person name="Bruce D."/>
            <person name="Han C."/>
            <person name="Tapia R."/>
            <person name="Gilna P."/>
            <person name="Schmutz J."/>
            <person name="Larimer F."/>
            <person name="Land M."/>
            <person name="Hauser L."/>
            <person name="Kyrpides N."/>
            <person name="Mikhailova N."/>
            <person name="Cozen A.E."/>
            <person name="Fitz-Gibbon S.T."/>
            <person name="House C.H."/>
            <person name="Saltikov C."/>
            <person name="Lowe T."/>
            <person name="Richardson P."/>
        </authorList>
    </citation>
    <scope>NUCLEOTIDE SEQUENCE [LARGE SCALE GENOMIC DNA]</scope>
    <source>
        <strain evidence="4">DSM 4184</strain>
    </source>
</reference>
<protein>
    <submittedName>
        <fullName evidence="4">Proteinase inhibitor I4, serpin</fullName>
    </submittedName>
</protein>
<dbReference type="STRING" id="384616.Pisl_0744"/>
<feature type="region of interest" description="Disordered" evidence="2">
    <location>
        <begin position="1"/>
        <end position="22"/>
    </location>
</feature>
<dbReference type="PANTHER" id="PTHR11461:SF211">
    <property type="entry name" value="GH10112P-RELATED"/>
    <property type="match status" value="1"/>
</dbReference>
<dbReference type="GO" id="GO:0004867">
    <property type="term" value="F:serine-type endopeptidase inhibitor activity"/>
    <property type="evidence" value="ECO:0007669"/>
    <property type="project" value="InterPro"/>
</dbReference>
<evidence type="ECO:0000256" key="1">
    <source>
        <dbReference type="RuleBase" id="RU000411"/>
    </source>
</evidence>
<dbReference type="InterPro" id="IPR023795">
    <property type="entry name" value="Serpin_CS"/>
</dbReference>
<dbReference type="SUPFAM" id="SSF56574">
    <property type="entry name" value="Serpins"/>
    <property type="match status" value="1"/>
</dbReference>
<dbReference type="Proteomes" id="UP000002595">
    <property type="component" value="Chromosome"/>
</dbReference>
<comment type="similarity">
    <text evidence="1">Belongs to the serpin family.</text>
</comment>
<evidence type="ECO:0000313" key="4">
    <source>
        <dbReference type="EMBL" id="ABL87921.1"/>
    </source>
</evidence>
<accession>A1RSI9</accession>
<dbReference type="CDD" id="cd00172">
    <property type="entry name" value="serpin"/>
    <property type="match status" value="1"/>
</dbReference>
<dbReference type="eggNOG" id="arCOG04933">
    <property type="taxonomic scope" value="Archaea"/>
</dbReference>
<evidence type="ECO:0000256" key="2">
    <source>
        <dbReference type="SAM" id="MobiDB-lite"/>
    </source>
</evidence>
<dbReference type="InterPro" id="IPR000215">
    <property type="entry name" value="Serpin_fam"/>
</dbReference>
<dbReference type="HOGENOM" id="CLU_023330_0_3_2"/>
<dbReference type="Gene3D" id="3.30.497.10">
    <property type="entry name" value="Antithrombin, subunit I, domain 2"/>
    <property type="match status" value="1"/>
</dbReference>
<dbReference type="Gene3D" id="2.30.39.10">
    <property type="entry name" value="Alpha-1-antitrypsin, domain 1"/>
    <property type="match status" value="1"/>
</dbReference>
<feature type="domain" description="Serpin" evidence="3">
    <location>
        <begin position="37"/>
        <end position="379"/>
    </location>
</feature>
<dbReference type="SMART" id="SM00093">
    <property type="entry name" value="SERPIN"/>
    <property type="match status" value="1"/>
</dbReference>
<dbReference type="KEGG" id="pis:Pisl_0744"/>
<dbReference type="InterPro" id="IPR042178">
    <property type="entry name" value="Serpin_sf_1"/>
</dbReference>
<proteinExistence type="inferred from homology"/>
<dbReference type="EMBL" id="CP000504">
    <property type="protein sequence ID" value="ABL87921.1"/>
    <property type="molecule type" value="Genomic_DNA"/>
</dbReference>
<sequence>MSLKEASTHSPPTSPTSAPAPLSPISLESGSYGDFAVSFYKRIALERLYENLVLSPYSVYKAFAMAYAGAAGETREEIRRVFGFGDDACALAQAGRGVEEAVAAWVQRGFPLREEYERGLSCLGAELRRADFEDRSALVEINRWIEEKTRGYVKNLIPTDYPRSQDIRVVLTSALFFNGSWWPFQFARIGKREFQGVGPVEFMKLDLRSCALPSLRGRVSADLTVVELRFKNTDVAMYVIMPKSLEDYVKGLTYEKLKRDITELSDEIVVVTMPLFTAEFKDSLKKVLIDMGIRSAFDKTRANFTRMSPIRLYIDEVFHGTYIKADEKGVVATAATTVVFVPVCAKVGGMEVVIDKPFLFVLADRINGTIYFIGHVVKPN</sequence>
<dbReference type="AlphaFoldDB" id="A1RSI9"/>
<dbReference type="InterPro" id="IPR036186">
    <property type="entry name" value="Serpin_sf"/>
</dbReference>
<dbReference type="GO" id="GO:0005615">
    <property type="term" value="C:extracellular space"/>
    <property type="evidence" value="ECO:0007669"/>
    <property type="project" value="InterPro"/>
</dbReference>
<dbReference type="PANTHER" id="PTHR11461">
    <property type="entry name" value="SERINE PROTEASE INHIBITOR, SERPIN"/>
    <property type="match status" value="1"/>
</dbReference>
<dbReference type="InterPro" id="IPR023796">
    <property type="entry name" value="Serpin_dom"/>
</dbReference>
<evidence type="ECO:0000313" key="5">
    <source>
        <dbReference type="Proteomes" id="UP000002595"/>
    </source>
</evidence>
<feature type="compositionally biased region" description="Low complexity" evidence="2">
    <location>
        <begin position="8"/>
        <end position="22"/>
    </location>
</feature>
<dbReference type="MEROPS" id="I04.079"/>